<feature type="compositionally biased region" description="Basic and acidic residues" evidence="1">
    <location>
        <begin position="558"/>
        <end position="596"/>
    </location>
</feature>
<feature type="compositionally biased region" description="Polar residues" evidence="1">
    <location>
        <begin position="597"/>
        <end position="612"/>
    </location>
</feature>
<dbReference type="AlphaFoldDB" id="A0A1E3NP30"/>
<dbReference type="InterPro" id="IPR006993">
    <property type="entry name" value="Glut_rich_SH3-bd"/>
</dbReference>
<dbReference type="InterPro" id="IPR036249">
    <property type="entry name" value="Thioredoxin-like_sf"/>
</dbReference>
<dbReference type="PROSITE" id="PS51354">
    <property type="entry name" value="GLUTAREDOXIN_2"/>
    <property type="match status" value="1"/>
</dbReference>
<name>A0A1E3NP30_9ASCO</name>
<dbReference type="Proteomes" id="UP000094455">
    <property type="component" value="Unassembled WGS sequence"/>
</dbReference>
<feature type="region of interest" description="Disordered" evidence="1">
    <location>
        <begin position="1"/>
        <end position="49"/>
    </location>
</feature>
<feature type="compositionally biased region" description="Basic and acidic residues" evidence="1">
    <location>
        <begin position="112"/>
        <end position="128"/>
    </location>
</feature>
<keyword evidence="3" id="KW-1185">Reference proteome</keyword>
<dbReference type="RefSeq" id="XP_019018396.1">
    <property type="nucleotide sequence ID" value="XM_019163905.1"/>
</dbReference>
<dbReference type="SUPFAM" id="SSF52833">
    <property type="entry name" value="Thioredoxin-like"/>
    <property type="match status" value="1"/>
</dbReference>
<feature type="region of interest" description="Disordered" evidence="1">
    <location>
        <begin position="112"/>
        <end position="161"/>
    </location>
</feature>
<feature type="compositionally biased region" description="Basic and acidic residues" evidence="1">
    <location>
        <begin position="454"/>
        <end position="472"/>
    </location>
</feature>
<dbReference type="GeneID" id="30180592"/>
<dbReference type="STRING" id="763406.A0A1E3NP30"/>
<organism evidence="2 3">
    <name type="scientific">Pichia membranifaciens NRRL Y-2026</name>
    <dbReference type="NCBI Taxonomy" id="763406"/>
    <lineage>
        <taxon>Eukaryota</taxon>
        <taxon>Fungi</taxon>
        <taxon>Dikarya</taxon>
        <taxon>Ascomycota</taxon>
        <taxon>Saccharomycotina</taxon>
        <taxon>Pichiomycetes</taxon>
        <taxon>Pichiales</taxon>
        <taxon>Pichiaceae</taxon>
        <taxon>Pichia</taxon>
    </lineage>
</organism>
<feature type="compositionally biased region" description="Basic and acidic residues" evidence="1">
    <location>
        <begin position="246"/>
        <end position="258"/>
    </location>
</feature>
<dbReference type="Gene3D" id="3.40.30.10">
    <property type="entry name" value="Glutaredoxin"/>
    <property type="match status" value="1"/>
</dbReference>
<sequence length="885" mass="97039">MDMNIEVEGLKSKNTPSLIGSSLRDSSDQIPTLKSFNSDSTKASFVKSESASELVPVDEIAKEGGLTTDQEEQELNDVLDREGHVKKNLIPDAVMSEELKSNVSTTSLTPAELKDLNVEEERIDDGNKETILGGDADKYLAPAGGTSSDYKYPLKKKKGKDLTQLEDSNLFIEPDKMRSVDDIINVVNKGNFEKASTLIDGNVVKSICPSTKSLSLEEVKEVEDPPVPDSAIEVDSEFTPPAAMREGSESRLLEEQRSRSLSRHRHSSSRSNDHGDRPNLARGESIHSGLNGDLSITSTYDKSSHSLVSERRPRHDPSGPRIPNSSSLNYLRSISRSRSRMANDRKALGEEQLDSNDLRESGALINDDSMSNRSDIEYAVNKALDFVEDTHSVKGGKRLSDGGDIVKNLQQGLAEVAEEEQASNRKNLSSNDLLDQLATSAMELMLEDDEEEEATKSEKSGRADGANDKERGTALTDSNTDEPASGKTIVEDEKCQGDQVENGDKLTSELKIEDGISENEKDENEVKESNNDVPDIVENKTNLSEENGSGVGATEVKYSNEAEIDGKIDAKVSEQEAEKETEIPKHTGEGEGEEKLIQSNVKGTSSSYSEDTSGAIKTEKKDTESVENNEVLGKPENSEWPNPQKISTGQKQLADTEVEADGVENPVELNESLSVNDDFSNAGSEEIKKVVGEKEEMNLIEETTNDGEVGSTEAGKVNLESSKSPSVAENTEVATEPSHAPTAEIVHSHINDADDTDAIIAAAMREKAMKESYNPLGKDGSVFVPKVEKMTFEDEPVFLYTSFAGGFQVTTRTNRLITILTANRVKFEYRDLGTDEEAKKVWRRHSAGKTLPGIVRGKDDFIGNWQDIEEANEDYRVRSMIYETY</sequence>
<feature type="compositionally biased region" description="Acidic residues" evidence="1">
    <location>
        <begin position="224"/>
        <end position="236"/>
    </location>
</feature>
<feature type="region of interest" description="Disordered" evidence="1">
    <location>
        <begin position="214"/>
        <end position="330"/>
    </location>
</feature>
<feature type="compositionally biased region" description="Polar residues" evidence="1">
    <location>
        <begin position="639"/>
        <end position="653"/>
    </location>
</feature>
<gene>
    <name evidence="2" type="ORF">PICMEDRAFT_71371</name>
</gene>
<feature type="compositionally biased region" description="Polar residues" evidence="1">
    <location>
        <begin position="12"/>
        <end position="49"/>
    </location>
</feature>
<accession>A0A1E3NP30</accession>
<reference evidence="2 3" key="1">
    <citation type="journal article" date="2016" name="Proc. Natl. Acad. Sci. U.S.A.">
        <title>Comparative genomics of biotechnologically important yeasts.</title>
        <authorList>
            <person name="Riley R."/>
            <person name="Haridas S."/>
            <person name="Wolfe K.H."/>
            <person name="Lopes M.R."/>
            <person name="Hittinger C.T."/>
            <person name="Goeker M."/>
            <person name="Salamov A.A."/>
            <person name="Wisecaver J.H."/>
            <person name="Long T.M."/>
            <person name="Calvey C.H."/>
            <person name="Aerts A.L."/>
            <person name="Barry K.W."/>
            <person name="Choi C."/>
            <person name="Clum A."/>
            <person name="Coughlan A.Y."/>
            <person name="Deshpande S."/>
            <person name="Douglass A.P."/>
            <person name="Hanson S.J."/>
            <person name="Klenk H.-P."/>
            <person name="LaButti K.M."/>
            <person name="Lapidus A."/>
            <person name="Lindquist E.A."/>
            <person name="Lipzen A.M."/>
            <person name="Meier-Kolthoff J.P."/>
            <person name="Ohm R.A."/>
            <person name="Otillar R.P."/>
            <person name="Pangilinan J.L."/>
            <person name="Peng Y."/>
            <person name="Rokas A."/>
            <person name="Rosa C.A."/>
            <person name="Scheuner C."/>
            <person name="Sibirny A.A."/>
            <person name="Slot J.C."/>
            <person name="Stielow J.B."/>
            <person name="Sun H."/>
            <person name="Kurtzman C.P."/>
            <person name="Blackwell M."/>
            <person name="Grigoriev I.V."/>
            <person name="Jeffries T.W."/>
        </authorList>
    </citation>
    <scope>NUCLEOTIDE SEQUENCE [LARGE SCALE GENOMIC DNA]</scope>
    <source>
        <strain evidence="2 3">NRRL Y-2026</strain>
    </source>
</reference>
<evidence type="ECO:0000313" key="3">
    <source>
        <dbReference type="Proteomes" id="UP000094455"/>
    </source>
</evidence>
<dbReference type="EMBL" id="KV454002">
    <property type="protein sequence ID" value="ODQ47283.1"/>
    <property type="molecule type" value="Genomic_DNA"/>
</dbReference>
<dbReference type="Pfam" id="PF04908">
    <property type="entry name" value="SH3BGR"/>
    <property type="match status" value="1"/>
</dbReference>
<evidence type="ECO:0000256" key="1">
    <source>
        <dbReference type="SAM" id="MobiDB-lite"/>
    </source>
</evidence>
<protein>
    <submittedName>
        <fullName evidence="2">Uncharacterized protein</fullName>
    </submittedName>
</protein>
<evidence type="ECO:0000313" key="2">
    <source>
        <dbReference type="EMBL" id="ODQ47283.1"/>
    </source>
</evidence>
<dbReference type="OrthoDB" id="9932926at2759"/>
<feature type="compositionally biased region" description="Basic and acidic residues" evidence="1">
    <location>
        <begin position="489"/>
        <end position="514"/>
    </location>
</feature>
<proteinExistence type="predicted"/>
<feature type="compositionally biased region" description="Basic and acidic residues" evidence="1">
    <location>
        <begin position="302"/>
        <end position="318"/>
    </location>
</feature>
<feature type="region of interest" description="Disordered" evidence="1">
    <location>
        <begin position="447"/>
        <end position="656"/>
    </location>
</feature>